<name>A0A9P4G8J8_9PLEO</name>
<keyword evidence="2" id="KW-1185">Reference proteome</keyword>
<dbReference type="OrthoDB" id="340227at2759"/>
<organism evidence="1 2">
    <name type="scientific">Cucurbitaria berberidis CBS 394.84</name>
    <dbReference type="NCBI Taxonomy" id="1168544"/>
    <lineage>
        <taxon>Eukaryota</taxon>
        <taxon>Fungi</taxon>
        <taxon>Dikarya</taxon>
        <taxon>Ascomycota</taxon>
        <taxon>Pezizomycotina</taxon>
        <taxon>Dothideomycetes</taxon>
        <taxon>Pleosporomycetidae</taxon>
        <taxon>Pleosporales</taxon>
        <taxon>Pleosporineae</taxon>
        <taxon>Cucurbitariaceae</taxon>
        <taxon>Cucurbitaria</taxon>
    </lineage>
</organism>
<comment type="caution">
    <text evidence="1">The sequence shown here is derived from an EMBL/GenBank/DDBJ whole genome shotgun (WGS) entry which is preliminary data.</text>
</comment>
<dbReference type="GO" id="GO:0000339">
    <property type="term" value="F:RNA cap binding"/>
    <property type="evidence" value="ECO:0007669"/>
    <property type="project" value="InterPro"/>
</dbReference>
<dbReference type="Proteomes" id="UP000800039">
    <property type="component" value="Unassembled WGS sequence"/>
</dbReference>
<feature type="non-terminal residue" evidence="1">
    <location>
        <position position="1"/>
    </location>
</feature>
<evidence type="ECO:0000313" key="2">
    <source>
        <dbReference type="Proteomes" id="UP000800039"/>
    </source>
</evidence>
<dbReference type="Pfam" id="PF21071">
    <property type="entry name" value="LARP1_HEAT"/>
    <property type="match status" value="1"/>
</dbReference>
<sequence length="159" mass="18572">WVKDQDSPVHSIPSDSSHESYYHLRWKALQQRQTSSLGITPYDMDVLYQFWSHFLIRNFNTRMYDEFRHFAFEDAAHRMTDVGLSNLIKFYSESSVSPQSVIRERVASDYVDLVKAEDEHHHPAFTQLQSALRNGTMNACSRKRIDDLLDDDLLASLES</sequence>
<reference evidence="1" key="1">
    <citation type="submission" date="2020-01" db="EMBL/GenBank/DDBJ databases">
        <authorList>
            <consortium name="DOE Joint Genome Institute"/>
            <person name="Haridas S."/>
            <person name="Albert R."/>
            <person name="Binder M."/>
            <person name="Bloem J."/>
            <person name="Labutti K."/>
            <person name="Salamov A."/>
            <person name="Andreopoulos B."/>
            <person name="Baker S.E."/>
            <person name="Barry K."/>
            <person name="Bills G."/>
            <person name="Bluhm B.H."/>
            <person name="Cannon C."/>
            <person name="Castanera R."/>
            <person name="Culley D.E."/>
            <person name="Daum C."/>
            <person name="Ezra D."/>
            <person name="Gonzalez J.B."/>
            <person name="Henrissat B."/>
            <person name="Kuo A."/>
            <person name="Liang C."/>
            <person name="Lipzen A."/>
            <person name="Lutzoni F."/>
            <person name="Magnuson J."/>
            <person name="Mondo S."/>
            <person name="Nolan M."/>
            <person name="Ohm R."/>
            <person name="Pangilinan J."/>
            <person name="Park H.-J."/>
            <person name="Ramirez L."/>
            <person name="Alfaro M."/>
            <person name="Sun H."/>
            <person name="Tritt A."/>
            <person name="Yoshinaga Y."/>
            <person name="Zwiers L.-H."/>
            <person name="Turgeon B.G."/>
            <person name="Goodwin S.B."/>
            <person name="Spatafora J.W."/>
            <person name="Crous P.W."/>
            <person name="Grigoriev I.V."/>
        </authorList>
    </citation>
    <scope>NUCLEOTIDE SEQUENCE</scope>
    <source>
        <strain evidence="1">CBS 394.84</strain>
    </source>
</reference>
<dbReference type="InterPro" id="IPR006607">
    <property type="entry name" value="DM15"/>
</dbReference>
<protein>
    <submittedName>
        <fullName evidence="1">Uncharacterized protein</fullName>
    </submittedName>
</protein>
<gene>
    <name evidence="1" type="ORF">K460DRAFT_295353</name>
</gene>
<dbReference type="EMBL" id="ML976619">
    <property type="protein sequence ID" value="KAF1840714.1"/>
    <property type="molecule type" value="Genomic_DNA"/>
</dbReference>
<dbReference type="GeneID" id="63846808"/>
<dbReference type="SMART" id="SM00684">
    <property type="entry name" value="DM15"/>
    <property type="match status" value="2"/>
</dbReference>
<dbReference type="GO" id="GO:0048255">
    <property type="term" value="P:mRNA stabilization"/>
    <property type="evidence" value="ECO:0007669"/>
    <property type="project" value="InterPro"/>
</dbReference>
<proteinExistence type="predicted"/>
<evidence type="ECO:0000313" key="1">
    <source>
        <dbReference type="EMBL" id="KAF1840714.1"/>
    </source>
</evidence>
<dbReference type="AlphaFoldDB" id="A0A9P4G8J8"/>
<accession>A0A9P4G8J8</accession>
<dbReference type="RefSeq" id="XP_040783277.1">
    <property type="nucleotide sequence ID" value="XM_040929556.1"/>
</dbReference>